<comment type="caution">
    <text evidence="2">The sequence shown here is derived from an EMBL/GenBank/DDBJ whole genome shotgun (WGS) entry which is preliminary data.</text>
</comment>
<organism evidence="2 3">
    <name type="scientific">Tanacetum coccineum</name>
    <dbReference type="NCBI Taxonomy" id="301880"/>
    <lineage>
        <taxon>Eukaryota</taxon>
        <taxon>Viridiplantae</taxon>
        <taxon>Streptophyta</taxon>
        <taxon>Embryophyta</taxon>
        <taxon>Tracheophyta</taxon>
        <taxon>Spermatophyta</taxon>
        <taxon>Magnoliopsida</taxon>
        <taxon>eudicotyledons</taxon>
        <taxon>Gunneridae</taxon>
        <taxon>Pentapetalae</taxon>
        <taxon>asterids</taxon>
        <taxon>campanulids</taxon>
        <taxon>Asterales</taxon>
        <taxon>Asteraceae</taxon>
        <taxon>Asteroideae</taxon>
        <taxon>Anthemideae</taxon>
        <taxon>Anthemidinae</taxon>
        <taxon>Tanacetum</taxon>
    </lineage>
</organism>
<dbReference type="Pfam" id="PF07727">
    <property type="entry name" value="RVT_2"/>
    <property type="match status" value="1"/>
</dbReference>
<protein>
    <submittedName>
        <fullName evidence="2">Retrotransposon protein</fullName>
    </submittedName>
</protein>
<dbReference type="PANTHER" id="PTHR11439">
    <property type="entry name" value="GAG-POL-RELATED RETROTRANSPOSON"/>
    <property type="match status" value="1"/>
</dbReference>
<feature type="domain" description="Rhodanese" evidence="1">
    <location>
        <begin position="112"/>
        <end position="142"/>
    </location>
</feature>
<dbReference type="PROSITE" id="PS50206">
    <property type="entry name" value="RHODANESE_3"/>
    <property type="match status" value="1"/>
</dbReference>
<accession>A0ABQ5B0Z4</accession>
<evidence type="ECO:0000313" key="2">
    <source>
        <dbReference type="EMBL" id="GJT06594.1"/>
    </source>
</evidence>
<evidence type="ECO:0000313" key="3">
    <source>
        <dbReference type="Proteomes" id="UP001151760"/>
    </source>
</evidence>
<dbReference type="PANTHER" id="PTHR11439:SF496">
    <property type="entry name" value="RNA-DIRECTED DNA POLYMERASE"/>
    <property type="match status" value="1"/>
</dbReference>
<proteinExistence type="predicted"/>
<dbReference type="Proteomes" id="UP001151760">
    <property type="component" value="Unassembled WGS sequence"/>
</dbReference>
<gene>
    <name evidence="2" type="ORF">Tco_0841056</name>
</gene>
<keyword evidence="3" id="KW-1185">Reference proteome</keyword>
<reference evidence="2" key="1">
    <citation type="journal article" date="2022" name="Int. J. Mol. Sci.">
        <title>Draft Genome of Tanacetum Coccineum: Genomic Comparison of Closely Related Tanacetum-Family Plants.</title>
        <authorList>
            <person name="Yamashiro T."/>
            <person name="Shiraishi A."/>
            <person name="Nakayama K."/>
            <person name="Satake H."/>
        </authorList>
    </citation>
    <scope>NUCLEOTIDE SEQUENCE</scope>
</reference>
<dbReference type="EMBL" id="BQNB010012682">
    <property type="protein sequence ID" value="GJT06594.1"/>
    <property type="molecule type" value="Genomic_DNA"/>
</dbReference>
<sequence>MDGAVHTYKACLVLKGFTQTPRIDYEETLSPGADIRGIRILISIAAFYDYEIWQMDIKISFLNGYLNEENLGEFHWSTLKNILKYLRNTKDMFLIYEGDTKRELRVSCYTDAGYLTDADDLNVFILNGGFVDWKSINQSIFATSSTDANYIATFDASKEAVWIRKFITRLGVVPTI</sequence>
<evidence type="ECO:0000259" key="1">
    <source>
        <dbReference type="PROSITE" id="PS50206"/>
    </source>
</evidence>
<dbReference type="InterPro" id="IPR013103">
    <property type="entry name" value="RVT_2"/>
</dbReference>
<reference evidence="2" key="2">
    <citation type="submission" date="2022-01" db="EMBL/GenBank/DDBJ databases">
        <authorList>
            <person name="Yamashiro T."/>
            <person name="Shiraishi A."/>
            <person name="Satake H."/>
            <person name="Nakayama K."/>
        </authorList>
    </citation>
    <scope>NUCLEOTIDE SEQUENCE</scope>
</reference>
<dbReference type="InterPro" id="IPR001763">
    <property type="entry name" value="Rhodanese-like_dom"/>
</dbReference>
<name>A0ABQ5B0Z4_9ASTR</name>